<dbReference type="Proteomes" id="UP000002195">
    <property type="component" value="Unassembled WGS sequence"/>
</dbReference>
<protein>
    <submittedName>
        <fullName evidence="2">Uncharacterized protein</fullName>
    </submittedName>
</protein>
<feature type="transmembrane region" description="Helical" evidence="1">
    <location>
        <begin position="230"/>
        <end position="251"/>
    </location>
</feature>
<keyword evidence="3" id="KW-1185">Reference proteome</keyword>
<keyword evidence="1" id="KW-0472">Membrane</keyword>
<dbReference type="InParanoid" id="Q54GI4"/>
<sequence length="261" mass="31223">MDSNLINWLKKCSESILDSLIIISRNEIFISKENLIDFCKSKCYKKIGLGEDQFRLLKNEISISLENHFRNENELILYKYEPVKEINLKFETTIRELIENNIKLNQMRFIKNNNENNENNNNNNNENNNNNNEVRIDLNKYIQNEDSEIQKPNNEILVIELIPRKCDSYFYYEIPLIIAGCMTAKEYSNFIKTINRAYSGYWILFLIYSSYAISILAIVITIPYYKAFPIWLIFFGAMILFSIFLLIYRLFLRFLFYFIFI</sequence>
<keyword evidence="1" id="KW-1133">Transmembrane helix</keyword>
<dbReference type="GeneID" id="8627500"/>
<dbReference type="HOGENOM" id="CLU_1067909_0_0_1"/>
<dbReference type="dictyBase" id="DDB_G0290137"/>
<dbReference type="FunCoup" id="Q54GI4">
    <property type="interactions" value="2"/>
</dbReference>
<reference evidence="2 3" key="1">
    <citation type="journal article" date="2005" name="Nature">
        <title>The genome of the social amoeba Dictyostelium discoideum.</title>
        <authorList>
            <consortium name="The Dictyostelium discoideum Sequencing Consortium"/>
            <person name="Eichinger L."/>
            <person name="Pachebat J.A."/>
            <person name="Glockner G."/>
            <person name="Rajandream M.A."/>
            <person name="Sucgang R."/>
            <person name="Berriman M."/>
            <person name="Song J."/>
            <person name="Olsen R."/>
            <person name="Szafranski K."/>
            <person name="Xu Q."/>
            <person name="Tunggal B."/>
            <person name="Kummerfeld S."/>
            <person name="Madera M."/>
            <person name="Konfortov B.A."/>
            <person name="Rivero F."/>
            <person name="Bankier A.T."/>
            <person name="Lehmann R."/>
            <person name="Hamlin N."/>
            <person name="Davies R."/>
            <person name="Gaudet P."/>
            <person name="Fey P."/>
            <person name="Pilcher K."/>
            <person name="Chen G."/>
            <person name="Saunders D."/>
            <person name="Sodergren E."/>
            <person name="Davis P."/>
            <person name="Kerhornou A."/>
            <person name="Nie X."/>
            <person name="Hall N."/>
            <person name="Anjard C."/>
            <person name="Hemphill L."/>
            <person name="Bason N."/>
            <person name="Farbrother P."/>
            <person name="Desany B."/>
            <person name="Just E."/>
            <person name="Morio T."/>
            <person name="Rost R."/>
            <person name="Churcher C."/>
            <person name="Cooper J."/>
            <person name="Haydock S."/>
            <person name="van Driessche N."/>
            <person name="Cronin A."/>
            <person name="Goodhead I."/>
            <person name="Muzny D."/>
            <person name="Mourier T."/>
            <person name="Pain A."/>
            <person name="Lu M."/>
            <person name="Harper D."/>
            <person name="Lindsay R."/>
            <person name="Hauser H."/>
            <person name="James K."/>
            <person name="Quiles M."/>
            <person name="Madan Babu M."/>
            <person name="Saito T."/>
            <person name="Buchrieser C."/>
            <person name="Wardroper A."/>
            <person name="Felder M."/>
            <person name="Thangavelu M."/>
            <person name="Johnson D."/>
            <person name="Knights A."/>
            <person name="Loulseged H."/>
            <person name="Mungall K."/>
            <person name="Oliver K."/>
            <person name="Price C."/>
            <person name="Quail M.A."/>
            <person name="Urushihara H."/>
            <person name="Hernandez J."/>
            <person name="Rabbinowitsch E."/>
            <person name="Steffen D."/>
            <person name="Sanders M."/>
            <person name="Ma J."/>
            <person name="Kohara Y."/>
            <person name="Sharp S."/>
            <person name="Simmonds M."/>
            <person name="Spiegler S."/>
            <person name="Tivey A."/>
            <person name="Sugano S."/>
            <person name="White B."/>
            <person name="Walker D."/>
            <person name="Woodward J."/>
            <person name="Winckler T."/>
            <person name="Tanaka Y."/>
            <person name="Shaulsky G."/>
            <person name="Schleicher M."/>
            <person name="Weinstock G."/>
            <person name="Rosenthal A."/>
            <person name="Cox E.C."/>
            <person name="Chisholm R.L."/>
            <person name="Gibbs R."/>
            <person name="Loomis W.F."/>
            <person name="Platzer M."/>
            <person name="Kay R.R."/>
            <person name="Williams J."/>
            <person name="Dear P.H."/>
            <person name="Noegel A.A."/>
            <person name="Barrell B."/>
            <person name="Kuspa A."/>
        </authorList>
    </citation>
    <scope>NUCLEOTIDE SEQUENCE [LARGE SCALE GENOMIC DNA]</scope>
    <source>
        <strain evidence="2 3">AX4</strain>
    </source>
</reference>
<comment type="caution">
    <text evidence="2">The sequence shown here is derived from an EMBL/GenBank/DDBJ whole genome shotgun (WGS) entry which is preliminary data.</text>
</comment>
<dbReference type="RefSeq" id="XP_635879.1">
    <property type="nucleotide sequence ID" value="XM_630787.1"/>
</dbReference>
<dbReference type="OMA" id="INWISNC"/>
<evidence type="ECO:0000313" key="3">
    <source>
        <dbReference type="Proteomes" id="UP000002195"/>
    </source>
</evidence>
<accession>Q54GI4</accession>
<dbReference type="PaxDb" id="44689-DDB0219532"/>
<proteinExistence type="predicted"/>
<gene>
    <name evidence="2" type="ORF">DDB_G0290137</name>
</gene>
<evidence type="ECO:0000313" key="2">
    <source>
        <dbReference type="EMBL" id="EAL62375.1"/>
    </source>
</evidence>
<name>Q54GI4_DICDI</name>
<feature type="transmembrane region" description="Helical" evidence="1">
    <location>
        <begin position="201"/>
        <end position="224"/>
    </location>
</feature>
<organism evidence="2 3">
    <name type="scientific">Dictyostelium discoideum</name>
    <name type="common">Social amoeba</name>
    <dbReference type="NCBI Taxonomy" id="44689"/>
    <lineage>
        <taxon>Eukaryota</taxon>
        <taxon>Amoebozoa</taxon>
        <taxon>Evosea</taxon>
        <taxon>Eumycetozoa</taxon>
        <taxon>Dictyostelia</taxon>
        <taxon>Dictyosteliales</taxon>
        <taxon>Dictyosteliaceae</taxon>
        <taxon>Dictyostelium</taxon>
    </lineage>
</organism>
<dbReference type="VEuPathDB" id="AmoebaDB:DDB_G0290137"/>
<dbReference type="AlphaFoldDB" id="Q54GI4"/>
<evidence type="ECO:0000256" key="1">
    <source>
        <dbReference type="SAM" id="Phobius"/>
    </source>
</evidence>
<keyword evidence="1" id="KW-0812">Transmembrane</keyword>
<dbReference type="KEGG" id="ddi:DDB_G0290137"/>
<dbReference type="eggNOG" id="ENOG502RI3C">
    <property type="taxonomic scope" value="Eukaryota"/>
</dbReference>
<feature type="non-terminal residue" evidence="2">
    <location>
        <position position="261"/>
    </location>
</feature>
<dbReference type="EMBL" id="AAFI02000154">
    <property type="protein sequence ID" value="EAL62375.1"/>
    <property type="molecule type" value="Genomic_DNA"/>
</dbReference>